<dbReference type="Pfam" id="PF17782">
    <property type="entry name" value="WHD_DprA"/>
    <property type="match status" value="1"/>
</dbReference>
<dbReference type="Gene3D" id="3.40.50.450">
    <property type="match status" value="1"/>
</dbReference>
<dbReference type="InterPro" id="IPR036388">
    <property type="entry name" value="WH-like_DNA-bd_sf"/>
</dbReference>
<dbReference type="Pfam" id="PF02481">
    <property type="entry name" value="DNA_processg_A"/>
    <property type="match status" value="1"/>
</dbReference>
<dbReference type="Gene3D" id="1.10.10.10">
    <property type="entry name" value="Winged helix-like DNA-binding domain superfamily/Winged helix DNA-binding domain"/>
    <property type="match status" value="1"/>
</dbReference>
<dbReference type="EMBL" id="LT906470">
    <property type="protein sequence ID" value="SNV65607.1"/>
    <property type="molecule type" value="Genomic_DNA"/>
</dbReference>
<evidence type="ECO:0000259" key="3">
    <source>
        <dbReference type="Pfam" id="PF17782"/>
    </source>
</evidence>
<keyword evidence="5" id="KW-1185">Reference proteome</keyword>
<evidence type="ECO:0000256" key="1">
    <source>
        <dbReference type="ARBA" id="ARBA00006525"/>
    </source>
</evidence>
<evidence type="ECO:0000259" key="2">
    <source>
        <dbReference type="Pfam" id="PF02481"/>
    </source>
</evidence>
<name>A0A239Z3P3_9FIRM</name>
<evidence type="ECO:0000313" key="4">
    <source>
        <dbReference type="EMBL" id="SNV65607.1"/>
    </source>
</evidence>
<comment type="similarity">
    <text evidence="1">Belongs to the DprA/Smf family.</text>
</comment>
<feature type="domain" description="DprA winged helix" evidence="3">
    <location>
        <begin position="337"/>
        <end position="383"/>
    </location>
</feature>
<dbReference type="SUPFAM" id="SSF102405">
    <property type="entry name" value="MCP/YpsA-like"/>
    <property type="match status" value="1"/>
</dbReference>
<dbReference type="KEGG" id="vrm:44547418_00988"/>
<evidence type="ECO:0000313" key="5">
    <source>
        <dbReference type="Proteomes" id="UP000214973"/>
    </source>
</evidence>
<dbReference type="GO" id="GO:0009294">
    <property type="term" value="P:DNA-mediated transformation"/>
    <property type="evidence" value="ECO:0007669"/>
    <property type="project" value="InterPro"/>
</dbReference>
<dbReference type="InterPro" id="IPR003488">
    <property type="entry name" value="DprA"/>
</dbReference>
<feature type="domain" description="Smf/DprA SLOG" evidence="2">
    <location>
        <begin position="85"/>
        <end position="296"/>
    </location>
</feature>
<gene>
    <name evidence="4" type="primary">smf</name>
    <name evidence="4" type="ORF">SAMEA44547418_00988</name>
</gene>
<dbReference type="InterPro" id="IPR041614">
    <property type="entry name" value="DprA_WH"/>
</dbReference>
<protein>
    <submittedName>
        <fullName evidence="4">DNA protecting protein DprA</fullName>
    </submittedName>
</protein>
<proteinExistence type="inferred from homology"/>
<dbReference type="PANTHER" id="PTHR43022">
    <property type="entry name" value="PROTEIN SMF"/>
    <property type="match status" value="1"/>
</dbReference>
<accession>A0A239Z3P3</accession>
<reference evidence="4 5" key="1">
    <citation type="submission" date="2017-06" db="EMBL/GenBank/DDBJ databases">
        <authorList>
            <consortium name="Pathogen Informatics"/>
        </authorList>
    </citation>
    <scope>NUCLEOTIDE SEQUENCE [LARGE SCALE GENOMIC DNA]</scope>
    <source>
        <strain evidence="4 5">NCTC12018</strain>
    </source>
</reference>
<sequence length="399" mass="44149">MTRIYGDNFYIAGLQSLYYIGSAHIRELIRKFGTPYDAWEAVKNPSNLQSFTSMTTQYINCISANAKDERLQIIYDKIQEYHMSYITYLDADFPEILRHIYNPPAIVFMRGNRALLDERIPKIGIVGARKCSLYGRNVARMLGKELSKYVAVIVSGGARGIDCHSHEGTLSAHGYGIIVMGCGLDIAYPRDNAKLFDRMLQEGGLLLSEYPPGTPPSAKHFPARNRIISGLCKGVIVVEARASSGSLITADMANSEGRDVFVVPCNLLDHVADGNKWLIRQGAHVLTGVEDIVKEYGLIMRDSVTGQLSQAQDTDTSINNGKSVDTQGGGVLSCNLDRSKVLDVIPFDRCITVSDILHETHMPLQQIQPILLDLELEGAIEHNPPRGYINITRSDILVH</sequence>
<dbReference type="NCBIfam" id="TIGR00732">
    <property type="entry name" value="dprA"/>
    <property type="match status" value="1"/>
</dbReference>
<dbReference type="InterPro" id="IPR057666">
    <property type="entry name" value="DrpA_SLOG"/>
</dbReference>
<dbReference type="AlphaFoldDB" id="A0A239Z3P3"/>
<organism evidence="4 5">
    <name type="scientific">Veillonella rodentium</name>
    <dbReference type="NCBI Taxonomy" id="248315"/>
    <lineage>
        <taxon>Bacteria</taxon>
        <taxon>Bacillati</taxon>
        <taxon>Bacillota</taxon>
        <taxon>Negativicutes</taxon>
        <taxon>Veillonellales</taxon>
        <taxon>Veillonellaceae</taxon>
        <taxon>Veillonella</taxon>
    </lineage>
</organism>
<dbReference type="RefSeq" id="WP_095065952.1">
    <property type="nucleotide sequence ID" value="NZ_LT906470.1"/>
</dbReference>
<dbReference type="Proteomes" id="UP000214973">
    <property type="component" value="Chromosome 1"/>
</dbReference>
<dbReference type="PANTHER" id="PTHR43022:SF1">
    <property type="entry name" value="PROTEIN SMF"/>
    <property type="match status" value="1"/>
</dbReference>